<keyword evidence="5 8" id="KW-0521">NADP</keyword>
<reference evidence="11 12" key="1">
    <citation type="submission" date="2019-09" db="EMBL/GenBank/DDBJ databases">
        <title>Wenzhouxiangella sp. Genome sequencing and assembly.</title>
        <authorList>
            <person name="Zhang R."/>
        </authorList>
    </citation>
    <scope>NUCLEOTIDE SEQUENCE [LARGE SCALE GENOMIC DNA]</scope>
    <source>
        <strain evidence="11 12">W260</strain>
    </source>
</reference>
<evidence type="ECO:0000256" key="4">
    <source>
        <dbReference type="ARBA" id="ARBA00022563"/>
    </source>
</evidence>
<dbReference type="GO" id="GO:0046654">
    <property type="term" value="P:tetrahydrofolate biosynthetic process"/>
    <property type="evidence" value="ECO:0007669"/>
    <property type="project" value="UniProtKB-UniPathway"/>
</dbReference>
<comment type="function">
    <text evidence="7 8">Key enzyme in folate metabolism. Catalyzes an essential reaction for de novo glycine and purine synthesis, and for DNA precursor synthesis.</text>
</comment>
<evidence type="ECO:0000256" key="9">
    <source>
        <dbReference type="RuleBase" id="RU004474"/>
    </source>
</evidence>
<name>A0A5N0T759_9GAMM</name>
<sequence length="158" mass="17549">MGRHRGIGIEGRLPWHLPAELRHFKQLTMGKPILMGRKTFESIGRPLPGRQNLVVTRNADWRAEGCQAAVSLAAALALAESDEVMVIGGGELYRLALPVASRMVLTMVDAEPEVDTWFPQWPLDEWRRVSAKPHPADADNPLAFRVDDWARVRPAAGP</sequence>
<dbReference type="PROSITE" id="PS00075">
    <property type="entry name" value="DHFR_1"/>
    <property type="match status" value="1"/>
</dbReference>
<dbReference type="FunFam" id="3.40.430.10:FF:000001">
    <property type="entry name" value="Dihydrofolate reductase"/>
    <property type="match status" value="1"/>
</dbReference>
<keyword evidence="4 8" id="KW-0554">One-carbon metabolism</keyword>
<dbReference type="GO" id="GO:0046452">
    <property type="term" value="P:dihydrofolate metabolic process"/>
    <property type="evidence" value="ECO:0007669"/>
    <property type="project" value="TreeGrafter"/>
</dbReference>
<dbReference type="GO" id="GO:0005829">
    <property type="term" value="C:cytosol"/>
    <property type="evidence" value="ECO:0007669"/>
    <property type="project" value="TreeGrafter"/>
</dbReference>
<dbReference type="CDD" id="cd00209">
    <property type="entry name" value="DHFR"/>
    <property type="match status" value="1"/>
</dbReference>
<dbReference type="InterPro" id="IPR001796">
    <property type="entry name" value="DHFR_dom"/>
</dbReference>
<dbReference type="Gene3D" id="3.40.430.10">
    <property type="entry name" value="Dihydrofolate Reductase, subunit A"/>
    <property type="match status" value="1"/>
</dbReference>
<dbReference type="GO" id="GO:0070401">
    <property type="term" value="F:NADP+ binding"/>
    <property type="evidence" value="ECO:0007669"/>
    <property type="project" value="UniProtKB-ARBA"/>
</dbReference>
<dbReference type="EMBL" id="VYXP01000007">
    <property type="protein sequence ID" value="KAA9130588.1"/>
    <property type="molecule type" value="Genomic_DNA"/>
</dbReference>
<dbReference type="PANTHER" id="PTHR48069:SF3">
    <property type="entry name" value="DIHYDROFOLATE REDUCTASE"/>
    <property type="match status" value="1"/>
</dbReference>
<dbReference type="Proteomes" id="UP000325372">
    <property type="component" value="Unassembled WGS sequence"/>
</dbReference>
<comment type="caution">
    <text evidence="11">The sequence shown here is derived from an EMBL/GenBank/DDBJ whole genome shotgun (WGS) entry which is preliminary data.</text>
</comment>
<dbReference type="InterPro" id="IPR024072">
    <property type="entry name" value="DHFR-like_dom_sf"/>
</dbReference>
<dbReference type="PRINTS" id="PR00070">
    <property type="entry name" value="DHFR"/>
</dbReference>
<gene>
    <name evidence="11" type="ORF">F3N42_12330</name>
</gene>
<organism evidence="11 12">
    <name type="scientific">Marinihelvus fidelis</name>
    <dbReference type="NCBI Taxonomy" id="2613842"/>
    <lineage>
        <taxon>Bacteria</taxon>
        <taxon>Pseudomonadati</taxon>
        <taxon>Pseudomonadota</taxon>
        <taxon>Gammaproteobacteria</taxon>
        <taxon>Chromatiales</taxon>
        <taxon>Wenzhouxiangellaceae</taxon>
        <taxon>Marinihelvus</taxon>
    </lineage>
</organism>
<proteinExistence type="inferred from homology"/>
<dbReference type="GO" id="GO:0006730">
    <property type="term" value="P:one-carbon metabolic process"/>
    <property type="evidence" value="ECO:0007669"/>
    <property type="project" value="UniProtKB-KW"/>
</dbReference>
<comment type="pathway">
    <text evidence="1 8">Cofactor biosynthesis; tetrahydrofolate biosynthesis; 5,6,7,8-tetrahydrofolate from 7,8-dihydrofolate: step 1/1.</text>
</comment>
<dbReference type="EC" id="1.5.1.3" evidence="3 8"/>
<evidence type="ECO:0000313" key="11">
    <source>
        <dbReference type="EMBL" id="KAA9130588.1"/>
    </source>
</evidence>
<evidence type="ECO:0000256" key="5">
    <source>
        <dbReference type="ARBA" id="ARBA00022857"/>
    </source>
</evidence>
<dbReference type="PANTHER" id="PTHR48069">
    <property type="entry name" value="DIHYDROFOLATE REDUCTASE"/>
    <property type="match status" value="1"/>
</dbReference>
<dbReference type="PROSITE" id="PS51330">
    <property type="entry name" value="DHFR_2"/>
    <property type="match status" value="1"/>
</dbReference>
<comment type="catalytic activity">
    <reaction evidence="8">
        <text>(6S)-5,6,7,8-tetrahydrofolate + NADP(+) = 7,8-dihydrofolate + NADPH + H(+)</text>
        <dbReference type="Rhea" id="RHEA:15009"/>
        <dbReference type="ChEBI" id="CHEBI:15378"/>
        <dbReference type="ChEBI" id="CHEBI:57451"/>
        <dbReference type="ChEBI" id="CHEBI:57453"/>
        <dbReference type="ChEBI" id="CHEBI:57783"/>
        <dbReference type="ChEBI" id="CHEBI:58349"/>
        <dbReference type="EC" id="1.5.1.3"/>
    </reaction>
</comment>
<dbReference type="GO" id="GO:0004146">
    <property type="term" value="F:dihydrofolate reductase activity"/>
    <property type="evidence" value="ECO:0007669"/>
    <property type="project" value="UniProtKB-EC"/>
</dbReference>
<feature type="domain" description="DHFR" evidence="10">
    <location>
        <begin position="1"/>
        <end position="151"/>
    </location>
</feature>
<dbReference type="SUPFAM" id="SSF53597">
    <property type="entry name" value="Dihydrofolate reductase-like"/>
    <property type="match status" value="1"/>
</dbReference>
<dbReference type="GO" id="GO:0046655">
    <property type="term" value="P:folic acid metabolic process"/>
    <property type="evidence" value="ECO:0007669"/>
    <property type="project" value="TreeGrafter"/>
</dbReference>
<evidence type="ECO:0000313" key="12">
    <source>
        <dbReference type="Proteomes" id="UP000325372"/>
    </source>
</evidence>
<keyword evidence="6 8" id="KW-0560">Oxidoreductase</keyword>
<comment type="similarity">
    <text evidence="2 8 9">Belongs to the dihydrofolate reductase family.</text>
</comment>
<evidence type="ECO:0000256" key="2">
    <source>
        <dbReference type="ARBA" id="ARBA00009539"/>
    </source>
</evidence>
<dbReference type="Pfam" id="PF00186">
    <property type="entry name" value="DHFR_1"/>
    <property type="match status" value="1"/>
</dbReference>
<dbReference type="UniPathway" id="UPA00077">
    <property type="reaction ID" value="UER00158"/>
</dbReference>
<evidence type="ECO:0000256" key="6">
    <source>
        <dbReference type="ARBA" id="ARBA00023002"/>
    </source>
</evidence>
<dbReference type="InterPro" id="IPR017925">
    <property type="entry name" value="DHFR_CS"/>
</dbReference>
<evidence type="ECO:0000256" key="7">
    <source>
        <dbReference type="ARBA" id="ARBA00025067"/>
    </source>
</evidence>
<evidence type="ECO:0000256" key="3">
    <source>
        <dbReference type="ARBA" id="ARBA00012856"/>
    </source>
</evidence>
<dbReference type="PIRSF" id="PIRSF000194">
    <property type="entry name" value="DHFR"/>
    <property type="match status" value="1"/>
</dbReference>
<protein>
    <recommendedName>
        <fullName evidence="3 8">Dihydrofolate reductase</fullName>
        <ecNumber evidence="3 8">1.5.1.3</ecNumber>
    </recommendedName>
</protein>
<evidence type="ECO:0000259" key="10">
    <source>
        <dbReference type="PROSITE" id="PS51330"/>
    </source>
</evidence>
<keyword evidence="12" id="KW-1185">Reference proteome</keyword>
<dbReference type="AlphaFoldDB" id="A0A5N0T759"/>
<dbReference type="InterPro" id="IPR012259">
    <property type="entry name" value="DHFR"/>
</dbReference>
<evidence type="ECO:0000256" key="1">
    <source>
        <dbReference type="ARBA" id="ARBA00004903"/>
    </source>
</evidence>
<accession>A0A5N0T759</accession>
<evidence type="ECO:0000256" key="8">
    <source>
        <dbReference type="PIRNR" id="PIRNR000194"/>
    </source>
</evidence>